<keyword evidence="3" id="KW-1185">Reference proteome</keyword>
<dbReference type="InterPro" id="IPR011604">
    <property type="entry name" value="PDDEXK-like_dom_sf"/>
</dbReference>
<reference evidence="2 3" key="1">
    <citation type="submission" date="2019-07" db="EMBL/GenBank/DDBJ databases">
        <authorList>
            <person name="Mandava P."/>
            <person name="Ferry J.C."/>
            <person name="Fallon S.M."/>
            <person name="Hajdenberg M."/>
            <person name="Sharma E."/>
            <person name="Shaffer C.D."/>
            <person name="Weston-Hafer K.A."/>
            <person name="Garlena R.A."/>
            <person name="Russell D.A."/>
            <person name="Pope W.H."/>
            <person name="Jacobs-Sera D."/>
            <person name="Hatfull G.F."/>
        </authorList>
    </citation>
    <scope>NUCLEOTIDE SEQUENCE [LARGE SCALE GENOMIC DNA]</scope>
</reference>
<dbReference type="PROSITE" id="PS00018">
    <property type="entry name" value="EF_HAND_1"/>
    <property type="match status" value="1"/>
</dbReference>
<dbReference type="Pfam" id="PF12705">
    <property type="entry name" value="PDDEXK_1"/>
    <property type="match status" value="1"/>
</dbReference>
<evidence type="ECO:0000313" key="3">
    <source>
        <dbReference type="Proteomes" id="UP000327392"/>
    </source>
</evidence>
<dbReference type="Proteomes" id="UP000327392">
    <property type="component" value="Segment"/>
</dbReference>
<organism evidence="2 3">
    <name type="scientific">Streptomyces phage Zuko</name>
    <dbReference type="NCBI Taxonomy" id="2601695"/>
    <lineage>
        <taxon>Viruses</taxon>
        <taxon>Duplodnaviria</taxon>
        <taxon>Heunggongvirae</taxon>
        <taxon>Uroviricota</taxon>
        <taxon>Caudoviricetes</taxon>
        <taxon>Zukovirus</taxon>
        <taxon>Zukovirus zuko</taxon>
    </lineage>
</organism>
<accession>A0A5J6D707</accession>
<evidence type="ECO:0000259" key="1">
    <source>
        <dbReference type="Pfam" id="PF12705"/>
    </source>
</evidence>
<keyword evidence="2" id="KW-0067">ATP-binding</keyword>
<dbReference type="GO" id="GO:0004386">
    <property type="term" value="F:helicase activity"/>
    <property type="evidence" value="ECO:0007669"/>
    <property type="project" value="UniProtKB-KW"/>
</dbReference>
<evidence type="ECO:0000313" key="2">
    <source>
        <dbReference type="EMBL" id="QEQ93658.1"/>
    </source>
</evidence>
<dbReference type="EMBL" id="MN204493">
    <property type="protein sequence ID" value="QEQ93658.1"/>
    <property type="molecule type" value="Genomic_DNA"/>
</dbReference>
<sequence length="374" mass="43937">MTIDLSAPGVGGLAGKHFPLEVISQSMAKQFKRCPLAFKYKYLDELSPRVVSKPLTRGKWFHSLLETYYTPKDDPNADHSLTWEDVHKGMSHKFSQLFDEEKEELGDLPREMADLMRSYLWHYHNDESWTVHEVEKTIEVPLPFISGVNLKLRLDMLVEDEYGLWIVDHKTHKTIPQTTDRMLDLQSPLYVWAAHQAGIPVSGFVWNYVRTKVPSVPAMAYVGTSRQRLSKAACDTDYPTFVRTIKQYQKEYGLKVDQDIKRRADFLKSQRYDYHAPVQTSSFFLRVRLERDEEMIQRALRELHHTAKRIKEYDFSDEWVERNQDRGCNFMCGYRNLCLTEYMGGNADLVRRKDYIEQDPWAYYEEGKPEAPIE</sequence>
<gene>
    <name evidence="2" type="primary">80</name>
    <name evidence="2" type="ORF">SEA_ZUKO_80</name>
</gene>
<dbReference type="Gene3D" id="3.90.320.10">
    <property type="match status" value="1"/>
</dbReference>
<dbReference type="InterPro" id="IPR018247">
    <property type="entry name" value="EF_Hand_1_Ca_BS"/>
</dbReference>
<proteinExistence type="predicted"/>
<dbReference type="KEGG" id="vg:77931434"/>
<protein>
    <submittedName>
        <fullName evidence="2">Helicase</fullName>
    </submittedName>
</protein>
<name>A0A5J6D707_9CAUD</name>
<keyword evidence="2" id="KW-0547">Nucleotide-binding</keyword>
<dbReference type="InterPro" id="IPR038726">
    <property type="entry name" value="PDDEXK_AddAB-type"/>
</dbReference>
<dbReference type="RefSeq" id="YP_010655571.1">
    <property type="nucleotide sequence ID" value="NC_070829.1"/>
</dbReference>
<keyword evidence="2" id="KW-0347">Helicase</keyword>
<dbReference type="GeneID" id="77931434"/>
<feature type="domain" description="PD-(D/E)XK endonuclease-like" evidence="1">
    <location>
        <begin position="23"/>
        <end position="338"/>
    </location>
</feature>
<keyword evidence="2" id="KW-0378">Hydrolase</keyword>